<proteinExistence type="predicted"/>
<organism evidence="1 2">
    <name type="scientific">Panagrolaimus sp. JU765</name>
    <dbReference type="NCBI Taxonomy" id="591449"/>
    <lineage>
        <taxon>Eukaryota</taxon>
        <taxon>Metazoa</taxon>
        <taxon>Ecdysozoa</taxon>
        <taxon>Nematoda</taxon>
        <taxon>Chromadorea</taxon>
        <taxon>Rhabditida</taxon>
        <taxon>Tylenchina</taxon>
        <taxon>Panagrolaimomorpha</taxon>
        <taxon>Panagrolaimoidea</taxon>
        <taxon>Panagrolaimidae</taxon>
        <taxon>Panagrolaimus</taxon>
    </lineage>
</organism>
<reference evidence="2" key="1">
    <citation type="submission" date="2022-11" db="UniProtKB">
        <authorList>
            <consortium name="WormBaseParasite"/>
        </authorList>
    </citation>
    <scope>IDENTIFICATION</scope>
</reference>
<sequence length="1778" mass="203733">MNSVALLPWSESTKGEKNDAMRDLHKMPWYHGLRSRTEIMPLFKNKGDFLVRATRVGKRIEVLLSVCLATKKDEPPKVVHLSLFYNPTEMTWELSLLVKQRSVRGRNGNNPQACRNRFLSVAELVDYYKTHSIVGDVKLERGIERPKWLIPTCFLRFSPEKDFLGKGNFAQVVKGKLKNGRKSILVAIKMLLPNETADEKQKEEAKDALLKEAQLMNRYNHRNVIKFYGVACDKPPVMVIMEYCPGGSLESVLQTHGDAIQNAERLIFLLEAARGLRYLHYHLCIHRDLACRNCLISVNGALKISDFGLSKILDKNDGISEEDKTINKKVPLRWMAPETISRYGVMIYEVMNNGIKPWADTDDYRMISLCIRKGPMPTMPKRTPESILQIVKRCWELRMDDRPEFREIVKELSRIQNSEPELKRPLVGDRIVSKLAGVTLVEEKEAPEDLLAEKSLQIINLGYSLSPTSSEYSNTADDATLRRGPPSQMKLKFITTLGLQPPAHVSVLIVVICESLFFYSQKRSTEMRNRRFIAVCAIFVVLVWIVDGAISGSKPSSEEAIEDILKRESAEDVKFPEHVRKKRQISRTNFQQYLANMGKADYDVRYEEGWQNLLYPFGAWTRDMELMGQAGRETQTNLGFDCPFFGFRFNYTFVYPSGFLDDDEVYDPNYRQNSQNNEQAASYGPGGVNSPYLNTIQQQQYANYYQNYQGQQVNQPSYNQQYTNQNYFGRKKRQMPGKTNQPGMVVDPYLLDNITRDIQSGYNGARGWRAEHAFIVTWYRMAYGGAPRALDVSQFDYVKDWQNTFQLVIATDEIRTFAIFNYARLNWTSSNEAGGLNGFGRWIHRIDEVIIPAGCTNASDGAMLTSPPWGVMQGGIQVNVSGPCLRLNDAVKVAFESWLVDCKVVNRIKAKCIQPMFHKTGMVNVRMSRDGGQSYPFTGKFYVLSPNRQPSRVKLIDEVQNEVNRWSNPYADQLTLKWQAQNLTWSLQARVNVNIWGYWEDADRSHFVKIDHIVSGVANSGSYVFKPSVLTKNPLVENPWKRFHFGFIEVALADEEDGVLWSKLTPFPWYHRNEWYRYYGESWAKDMCIEWFEYDGQRRNFIMDLTAQIPCPCKLAQAMLDLGRFMPIMDCDKDGDTSCPINKGAQHCVMSVSPSWTGAVQQCCYDFEGYLMFSDDWEPDGDYTRFFQPGTPARAHAFGAYPYKNPPYIPFMSHYQNDIMPYYLCCQYAGHCEFFYWRRMTNGCQDYKPPAAGFIYGEPHIVTFDGLKYTFPGKGYYVLVMNENPQNKLMIQVRLEQPDDTLWHAHVNATVITGVVMQENDSSIVQVFARKPLRRWRYKMDLYVDGTRRFFDAPHWKFQQYNGVSIRSPLLNMDMSDLVIMMRSGVGVRVRESNGMLDVMVFLPPSYNTTCRSGQTATNANALPENRCYTTMGLLGTYNNDPNDDLMTITGQTTRVTGDTHNAATVQMIYETFGMHWLIDGKVDRIGNVMFQDKFKPIYNPRLFAVTDYFPVFWPQYLDLNASRVFSIEQVEVDCMGVATCEYDYMVTGRKEIGLSTLQKQKEFLGLQKRGSKKLISCGPLLKKEGVIKIPPAANYLDGDSVTFSCKPKYFLHGDATRKCVNGTWTPGWWVWCRDRNLEYVLKWMTALLSIFAIVLAFTIFFCILWHIRRRKEAEAIEAGKVRKYGNNRRPASDSRTPTRTTPSLNGRSRRVTPGLPREDLTSMGPAVKRPSSTRSNFSSEPPPPIRASLQPTGFNPVAGASFDPYPLPTPPFRQSAI</sequence>
<accession>A0AC34QNT4</accession>
<evidence type="ECO:0000313" key="2">
    <source>
        <dbReference type="WBParaSite" id="JU765_v2.g17946.t1"/>
    </source>
</evidence>
<evidence type="ECO:0000313" key="1">
    <source>
        <dbReference type="Proteomes" id="UP000887576"/>
    </source>
</evidence>
<protein>
    <submittedName>
        <fullName evidence="2">Non-specific protein-tyrosine kinase</fullName>
    </submittedName>
</protein>
<dbReference type="WBParaSite" id="JU765_v2.g17946.t1">
    <property type="protein sequence ID" value="JU765_v2.g17946.t1"/>
    <property type="gene ID" value="JU765_v2.g17946"/>
</dbReference>
<dbReference type="Proteomes" id="UP000887576">
    <property type="component" value="Unplaced"/>
</dbReference>
<name>A0AC34QNT4_9BILA</name>